<dbReference type="EMBL" id="MDKC01000032">
    <property type="protein sequence ID" value="ODG90988.1"/>
    <property type="molecule type" value="Genomic_DNA"/>
</dbReference>
<protein>
    <submittedName>
        <fullName evidence="1">Uncharacterized protein</fullName>
    </submittedName>
</protein>
<evidence type="ECO:0000313" key="1">
    <source>
        <dbReference type="EMBL" id="ODG90988.1"/>
    </source>
</evidence>
<comment type="caution">
    <text evidence="1">The sequence shown here is derived from an EMBL/GenBank/DDBJ whole genome shotgun (WGS) entry which is preliminary data.</text>
</comment>
<organism evidence="1 2">
    <name type="scientific">Gottfriedia luciferensis</name>
    <dbReference type="NCBI Taxonomy" id="178774"/>
    <lineage>
        <taxon>Bacteria</taxon>
        <taxon>Bacillati</taxon>
        <taxon>Bacillota</taxon>
        <taxon>Bacilli</taxon>
        <taxon>Bacillales</taxon>
        <taxon>Bacillaceae</taxon>
        <taxon>Gottfriedia</taxon>
    </lineage>
</organism>
<proteinExistence type="predicted"/>
<name>A0ABX2ZMY6_9BACI</name>
<accession>A0ABX2ZMY6</accession>
<sequence>MKEQLINLTNTEDFAEIYNDLGDVDVCAVAKVLYVSDDYVILANITPNGMYDGFSLMKTETIFQINLDSRYLRKIKKLYITKKQTHMKLELENKNLMEGILDFAYQNKFLILVELLGNAYLQGIIKRKEDHILVLSIINQYGEYDGESIFKIEDITSMHIDDEERNCLRLLDFENRE</sequence>
<evidence type="ECO:0000313" key="2">
    <source>
        <dbReference type="Proteomes" id="UP000094580"/>
    </source>
</evidence>
<keyword evidence="2" id="KW-1185">Reference proteome</keyword>
<dbReference type="RefSeq" id="WP_069034382.1">
    <property type="nucleotide sequence ID" value="NZ_MDKC01000032.1"/>
</dbReference>
<gene>
    <name evidence="1" type="ORF">BED47_08085</name>
</gene>
<reference evidence="1 2" key="1">
    <citation type="submission" date="2016-07" db="EMBL/GenBank/DDBJ databases">
        <authorList>
            <person name="Townsley L."/>
            <person name="Shank E.A."/>
        </authorList>
    </citation>
    <scope>NUCLEOTIDE SEQUENCE [LARGE SCALE GENOMIC DNA]</scope>
    <source>
        <strain evidence="1 2">CH01</strain>
    </source>
</reference>
<dbReference type="Proteomes" id="UP000094580">
    <property type="component" value="Unassembled WGS sequence"/>
</dbReference>